<accession>V4H2T1</accession>
<comment type="caution">
    <text evidence="1">The sequence shown here is derived from an EMBL/GenBank/DDBJ whole genome shotgun (WGS) entry which is preliminary data.</text>
</comment>
<evidence type="ECO:0000313" key="2">
    <source>
        <dbReference type="Proteomes" id="UP000017820"/>
    </source>
</evidence>
<dbReference type="PATRIC" id="fig|1353533.3.peg.4009"/>
<protein>
    <submittedName>
        <fullName evidence="1">Uncharacterized protein</fullName>
    </submittedName>
</protein>
<dbReference type="EMBL" id="AUSV01000092">
    <property type="protein sequence ID" value="ESP91771.1"/>
    <property type="molecule type" value="Genomic_DNA"/>
</dbReference>
<organism evidence="1 2">
    <name type="scientific">Pseudoalteromonas luteoviolacea (strain 2ta16)</name>
    <dbReference type="NCBI Taxonomy" id="1353533"/>
    <lineage>
        <taxon>Bacteria</taxon>
        <taxon>Pseudomonadati</taxon>
        <taxon>Pseudomonadota</taxon>
        <taxon>Gammaproteobacteria</taxon>
        <taxon>Alteromonadales</taxon>
        <taxon>Pseudoalteromonadaceae</taxon>
        <taxon>Pseudoalteromonas</taxon>
    </lineage>
</organism>
<dbReference type="AlphaFoldDB" id="V4H2T1"/>
<proteinExistence type="predicted"/>
<dbReference type="RefSeq" id="WP_023400864.1">
    <property type="nucleotide sequence ID" value="NZ_AUSV01000092.1"/>
</dbReference>
<dbReference type="GeneID" id="29918090"/>
<gene>
    <name evidence="1" type="ORF">PL2TA16_05412</name>
</gene>
<dbReference type="Proteomes" id="UP000017820">
    <property type="component" value="Unassembled WGS sequence"/>
</dbReference>
<evidence type="ECO:0000313" key="1">
    <source>
        <dbReference type="EMBL" id="ESP91771.1"/>
    </source>
</evidence>
<sequence>MSLISNVQQTLNRLSHFGWNEWFQEHGLDISAEDLTAELQRLLPAIRRDKPGMEDFSTNGKRAIEAGKPSLSLLYHALSSPNVHPTSDGKPHQDSAAYPTLTELDQVENLIFSLSKRTLSSFQNPVVAVFAYQYRVAQNSPHKLHADIGYSRCGIARIGTEPERYDAPTRSFTSSPESEERSIAVLPARYGAFIAERRSPDSQDVVFRDSPTDHSQEFLFPVHKLFAGDECLFDDQGQGIHLSQVEFTEYHINEKLRRLHKNPGDNPDFVPPLAIFDLDKPPFTRDSVNDELVEMKQAGDSVLVISKPQAHLSRTASQQVNGNMELARFEVPEGRSCFFSSLIITAHAGRAAPEYVNIRHKVITNNNGDIELEDLNKTLNTREFTEQVINLEGRSVGGYEAAHFIDDSCDGYLSVSIPELSNLQTYKAFSLVTAVDFFPQIRQLDIQRWVEELYGAEVGLSLDTVQNRLHFSQGGPRPLSDGRFTRTLSGQTTKNNTVPNQSLTIPNSADLVFPAADRVNRTMTSIVGPAASGSAFNKNESLARALSWLPDSAADVFAPGWDISTHVDQGQNTYASYGLGSPFLEDAKLCAALNSYWPAAAPDSSRTFNISWSPTAQPLLDKELGYHPAHPRVLSQEVSANLGWDGEHGPFIESENGQNYVNCAHRNRSDYVSNALANKIGFNGLDKVPAEEMIQRMDVLRACFDSLRRQTVTNNQLWMVNAEKVPSWQNWHSTVLPKASNSLEGIGYIYRFAIVGQNAVDVEATPITRERYELVNQVEFQISAREIYIKVFDQDWVSQPVNLVLEEY</sequence>
<name>V4H2T1_PSEL2</name>
<reference evidence="1 2" key="1">
    <citation type="submission" date="2013-07" db="EMBL/GenBank/DDBJ databases">
        <title>Draft genome sequence of Pseudoalteromonas luteoviolacea 2ta16.</title>
        <authorList>
            <person name="Allen E.E."/>
            <person name="Azam F."/>
            <person name="Podell S."/>
        </authorList>
    </citation>
    <scope>NUCLEOTIDE SEQUENCE [LARGE SCALE GENOMIC DNA]</scope>
    <source>
        <strain evidence="1 2">2ta16</strain>
    </source>
</reference>